<name>A0A1M5UN27_9BURK</name>
<dbReference type="Proteomes" id="UP000184226">
    <property type="component" value="Unassembled WGS sequence"/>
</dbReference>
<evidence type="ECO:0000313" key="3">
    <source>
        <dbReference type="Proteomes" id="UP000184226"/>
    </source>
</evidence>
<dbReference type="OrthoDB" id="9807606at2"/>
<evidence type="ECO:0000256" key="1">
    <source>
        <dbReference type="ARBA" id="ARBA00005254"/>
    </source>
</evidence>
<protein>
    <submittedName>
        <fullName evidence="2">3-hydroxypropionyl-coenzyme A dehydratase</fullName>
    </submittedName>
</protein>
<dbReference type="InterPro" id="IPR029045">
    <property type="entry name" value="ClpP/crotonase-like_dom_sf"/>
</dbReference>
<dbReference type="GO" id="GO:0003824">
    <property type="term" value="F:catalytic activity"/>
    <property type="evidence" value="ECO:0007669"/>
    <property type="project" value="UniProtKB-ARBA"/>
</dbReference>
<proteinExistence type="inferred from homology"/>
<dbReference type="PANTHER" id="PTHR43802:SF1">
    <property type="entry name" value="IP11341P-RELATED"/>
    <property type="match status" value="1"/>
</dbReference>
<dbReference type="STRING" id="658167.SAMN04488135_10449"/>
<evidence type="ECO:0000313" key="2">
    <source>
        <dbReference type="EMBL" id="SHH64357.1"/>
    </source>
</evidence>
<reference evidence="2 3" key="1">
    <citation type="submission" date="2016-11" db="EMBL/GenBank/DDBJ databases">
        <authorList>
            <person name="Jaros S."/>
            <person name="Januszkiewicz K."/>
            <person name="Wedrychowicz H."/>
        </authorList>
    </citation>
    <scope>NUCLEOTIDE SEQUENCE [LARGE SCALE GENOMIC DNA]</scope>
    <source>
        <strain evidence="2 3">CGMCC 1.10190</strain>
    </source>
</reference>
<dbReference type="Pfam" id="PF00378">
    <property type="entry name" value="ECH_1"/>
    <property type="match status" value="1"/>
</dbReference>
<dbReference type="AlphaFoldDB" id="A0A1M5UN27"/>
<dbReference type="RefSeq" id="WP_073102747.1">
    <property type="nucleotide sequence ID" value="NZ_FQXE01000004.1"/>
</dbReference>
<dbReference type="SUPFAM" id="SSF52096">
    <property type="entry name" value="ClpP/crotonase"/>
    <property type="match status" value="1"/>
</dbReference>
<dbReference type="CDD" id="cd06558">
    <property type="entry name" value="crotonase-like"/>
    <property type="match status" value="1"/>
</dbReference>
<dbReference type="InterPro" id="IPR001753">
    <property type="entry name" value="Enoyl-CoA_hydra/iso"/>
</dbReference>
<dbReference type="PANTHER" id="PTHR43802">
    <property type="entry name" value="ENOYL-COA HYDRATASE"/>
    <property type="match status" value="1"/>
</dbReference>
<sequence>MNTSYETIEIRKEGKIGWLLLNRPQVKNALSALTFQEIHRGIDDLVAEPDIVVIVLSGNGGVFSSGRDFNDRDIPPDFEDQRSRAFAAVEYCPKPTIAAVAGYAITGGLTLAISCDMIIAAQDSIFQDTHAKLGVITLRASRLYEVLGPMKTKELLFTSRRISSHEALAMGLINQVVPAAELEQAARALAEEISRNKPEALLAIKQVVNQIIRRDQAQLIELEELAKRRYSDLYSEQHSLDASLKPDAARSTP</sequence>
<keyword evidence="3" id="KW-1185">Reference proteome</keyword>
<comment type="similarity">
    <text evidence="1">Belongs to the enoyl-CoA hydratase/isomerase family.</text>
</comment>
<organism evidence="2 3">
    <name type="scientific">Pollutimonas bauzanensis</name>
    <dbReference type="NCBI Taxonomy" id="658167"/>
    <lineage>
        <taxon>Bacteria</taxon>
        <taxon>Pseudomonadati</taxon>
        <taxon>Pseudomonadota</taxon>
        <taxon>Betaproteobacteria</taxon>
        <taxon>Burkholderiales</taxon>
        <taxon>Alcaligenaceae</taxon>
        <taxon>Pollutimonas</taxon>
    </lineage>
</organism>
<accession>A0A1M5UN27</accession>
<dbReference type="Gene3D" id="3.90.226.10">
    <property type="entry name" value="2-enoyl-CoA Hydratase, Chain A, domain 1"/>
    <property type="match status" value="1"/>
</dbReference>
<gene>
    <name evidence="2" type="ORF">SAMN04488135_10449</name>
</gene>
<dbReference type="EMBL" id="FQXE01000004">
    <property type="protein sequence ID" value="SHH64357.1"/>
    <property type="molecule type" value="Genomic_DNA"/>
</dbReference>